<dbReference type="InterPro" id="IPR010515">
    <property type="entry name" value="Collagenase_NC10/endostatin"/>
</dbReference>
<keyword evidence="3" id="KW-1185">Reference proteome</keyword>
<dbReference type="FunFam" id="3.10.100.10:FF:000008">
    <property type="entry name" value="collagen alpha-1(XVIII) chain isoform X1"/>
    <property type="match status" value="1"/>
</dbReference>
<evidence type="ECO:0000259" key="1">
    <source>
        <dbReference type="Pfam" id="PF06482"/>
    </source>
</evidence>
<reference evidence="2" key="2">
    <citation type="submission" date="2025-08" db="UniProtKB">
        <authorList>
            <consortium name="Ensembl"/>
        </authorList>
    </citation>
    <scope>IDENTIFICATION</scope>
</reference>
<dbReference type="SUPFAM" id="SSF56436">
    <property type="entry name" value="C-type lectin-like"/>
    <property type="match status" value="1"/>
</dbReference>
<dbReference type="CDD" id="cd00247">
    <property type="entry name" value="Endostatin-like"/>
    <property type="match status" value="1"/>
</dbReference>
<reference evidence="2" key="3">
    <citation type="submission" date="2025-09" db="UniProtKB">
        <authorList>
            <consortium name="Ensembl"/>
        </authorList>
    </citation>
    <scope>IDENTIFICATION</scope>
</reference>
<dbReference type="Pfam" id="PF06482">
    <property type="entry name" value="Endostatin"/>
    <property type="match status" value="1"/>
</dbReference>
<accession>A0AAY4AZR3</accession>
<name>A0AAY4AZR3_9TELE</name>
<sequence>MPNPPKLQFPTSNFPPSTCMSTKSKDLPLFFIFSILRPTHSLHLIALNSPQTGDLGGIRGVDHQCFLQAQAAGMKGTFRAFLSSRLQDLYSIVRRTDRNLTPIVNLKDEALFDSWESIFSDTEGKIRKDVSIYSFDGRDVLTTDAWPDKMVWHGSSGRGQRQTDNYCETWRTSNRAVTGMASSLQDGQLLQQKFRSCSNSYVMLCIENSFSP</sequence>
<evidence type="ECO:0000313" key="3">
    <source>
        <dbReference type="Proteomes" id="UP000694580"/>
    </source>
</evidence>
<dbReference type="AlphaFoldDB" id="A0AAY4AZR3"/>
<dbReference type="GeneTree" id="ENSGT00940000158212"/>
<feature type="domain" description="Collagenase NC10/endostatin" evidence="1">
    <location>
        <begin position="42"/>
        <end position="210"/>
    </location>
</feature>
<dbReference type="Ensembl" id="ENSDCDT00010015020.1">
    <property type="protein sequence ID" value="ENSDCDP00010014248.1"/>
    <property type="gene ID" value="ENSDCDG00010006538.1"/>
</dbReference>
<reference evidence="2 3" key="1">
    <citation type="submission" date="2020-06" db="EMBL/GenBank/DDBJ databases">
        <authorList>
            <consortium name="Wellcome Sanger Institute Data Sharing"/>
        </authorList>
    </citation>
    <scope>NUCLEOTIDE SEQUENCE [LARGE SCALE GENOMIC DNA]</scope>
</reference>
<protein>
    <recommendedName>
        <fullName evidence="1">Collagenase NC10/endostatin domain-containing protein</fullName>
    </recommendedName>
</protein>
<dbReference type="Gene3D" id="3.10.100.10">
    <property type="entry name" value="Mannose-Binding Protein A, subunit A"/>
    <property type="match status" value="1"/>
</dbReference>
<evidence type="ECO:0000313" key="2">
    <source>
        <dbReference type="Ensembl" id="ENSDCDP00010014248.1"/>
    </source>
</evidence>
<dbReference type="InterPro" id="IPR016186">
    <property type="entry name" value="C-type_lectin-like/link_sf"/>
</dbReference>
<dbReference type="InterPro" id="IPR016187">
    <property type="entry name" value="CTDL_fold"/>
</dbReference>
<dbReference type="Proteomes" id="UP000694580">
    <property type="component" value="Chromosome 15"/>
</dbReference>
<proteinExistence type="predicted"/>
<organism evidence="2 3">
    <name type="scientific">Denticeps clupeoides</name>
    <name type="common">denticle herring</name>
    <dbReference type="NCBI Taxonomy" id="299321"/>
    <lineage>
        <taxon>Eukaryota</taxon>
        <taxon>Metazoa</taxon>
        <taxon>Chordata</taxon>
        <taxon>Craniata</taxon>
        <taxon>Vertebrata</taxon>
        <taxon>Euteleostomi</taxon>
        <taxon>Actinopterygii</taxon>
        <taxon>Neopterygii</taxon>
        <taxon>Teleostei</taxon>
        <taxon>Clupei</taxon>
        <taxon>Clupeiformes</taxon>
        <taxon>Denticipitoidei</taxon>
        <taxon>Denticipitidae</taxon>
        <taxon>Denticeps</taxon>
    </lineage>
</organism>